<comment type="caution">
    <text evidence="1">The sequence shown here is derived from an EMBL/GenBank/DDBJ whole genome shotgun (WGS) entry which is preliminary data.</text>
</comment>
<dbReference type="EMBL" id="WAEL01000004">
    <property type="protein sequence ID" value="NID10899.1"/>
    <property type="molecule type" value="Genomic_DNA"/>
</dbReference>
<keyword evidence="2" id="KW-1185">Reference proteome</keyword>
<dbReference type="Proteomes" id="UP000606008">
    <property type="component" value="Unassembled WGS sequence"/>
</dbReference>
<reference evidence="2" key="1">
    <citation type="submission" date="2019-09" db="EMBL/GenBank/DDBJ databases">
        <authorList>
            <person name="Jung D.-H."/>
        </authorList>
    </citation>
    <scope>NUCLEOTIDE SEQUENCE [LARGE SCALE GENOMIC DNA]</scope>
    <source>
        <strain evidence="2">JA-25</strain>
    </source>
</reference>
<dbReference type="RefSeq" id="WP_166692072.1">
    <property type="nucleotide sequence ID" value="NZ_WAEL01000004.1"/>
</dbReference>
<evidence type="ECO:0000313" key="1">
    <source>
        <dbReference type="EMBL" id="NID10899.1"/>
    </source>
</evidence>
<organism evidence="1 2">
    <name type="scientific">Fibrivirga algicola</name>
    <dbReference type="NCBI Taxonomy" id="2950420"/>
    <lineage>
        <taxon>Bacteria</taxon>
        <taxon>Pseudomonadati</taxon>
        <taxon>Bacteroidota</taxon>
        <taxon>Cytophagia</taxon>
        <taxon>Cytophagales</taxon>
        <taxon>Spirosomataceae</taxon>
        <taxon>Fibrivirga</taxon>
    </lineage>
</organism>
<accession>A0ABX0QEQ3</accession>
<reference evidence="2" key="2">
    <citation type="submission" date="2023-07" db="EMBL/GenBank/DDBJ databases">
        <authorList>
            <person name="Jung D.-H."/>
        </authorList>
    </citation>
    <scope>NUCLEOTIDE SEQUENCE [LARGE SCALE GENOMIC DNA]</scope>
    <source>
        <strain evidence="2">JA-25</strain>
    </source>
</reference>
<name>A0ABX0QEQ3_9BACT</name>
<gene>
    <name evidence="1" type="ORF">F7231_12025</name>
</gene>
<dbReference type="InterPro" id="IPR014917">
    <property type="entry name" value="DUF1800"/>
</dbReference>
<sequence>MRSISKQQQLQHLYWRAGFGATPAVVQRESSRSIKKVVRDLLHPDTSFAPLTVMESTQLVDRKGLRGMARTGMIDRDMLKQRLKENAEHIRDLNVLWVGQMAAGQDMLREKMALFWHGHFACRVLNPVAMQQYLNTIRQHALGTFSDLVMAVSKEPAMLQFLNNQQNKKNAPNENFAREVMELFTLGRTDGTTANYTEADVKDAARAFTGWGFNADGAFLFRPNQHDNGPKTIFGQSGAFTGDDVIRLLLERKQTARFVTGKIYRFLVDEQATDATAMARINTLADRFYSKGYNISDLLETIFTADWFYEPAVVGNRIKSPVELLAGMQHALGIRFDQQQSVIFIQRTLGQVLLYPPNVAGWPGGRNWIDSSSLLFRMKLPDLLLQAGQVTTRPKEDGDVNTELLSKRGKGSLQATADWQAFEAAFAPVSTDKLPDELAHFLLQQPLGATQRAAVIKRLKPDSSRSEQIKVLTASLMALPEYQLC</sequence>
<protein>
    <submittedName>
        <fullName evidence="1">DUF1800 domain-containing protein</fullName>
    </submittedName>
</protein>
<proteinExistence type="predicted"/>
<evidence type="ECO:0000313" key="2">
    <source>
        <dbReference type="Proteomes" id="UP000606008"/>
    </source>
</evidence>
<dbReference type="Pfam" id="PF08811">
    <property type="entry name" value="DUF1800"/>
    <property type="match status" value="1"/>
</dbReference>